<dbReference type="Pfam" id="PF02698">
    <property type="entry name" value="DUF218"/>
    <property type="match status" value="1"/>
</dbReference>
<dbReference type="PANTHER" id="PTHR30336">
    <property type="entry name" value="INNER MEMBRANE PROTEIN, PROBABLE PERMEASE"/>
    <property type="match status" value="1"/>
</dbReference>
<dbReference type="InterPro" id="IPR003848">
    <property type="entry name" value="DUF218"/>
</dbReference>
<dbReference type="InterPro" id="IPR051599">
    <property type="entry name" value="Cell_Envelope_Assoc"/>
</dbReference>
<keyword evidence="4" id="KW-1185">Reference proteome</keyword>
<accession>A0ABV6JPK9</accession>
<comment type="caution">
    <text evidence="3">The sequence shown here is derived from an EMBL/GenBank/DDBJ whole genome shotgun (WGS) entry which is preliminary data.</text>
</comment>
<evidence type="ECO:0000313" key="3">
    <source>
        <dbReference type="EMBL" id="MFC0407644.1"/>
    </source>
</evidence>
<sequence length="264" mass="29030">MLSKLLWMLLRPSTLLLLASCLGALLLARYSSRTGRALLLVGLGGLVLCFVLPVGQWIALPLERRFPPLDPPPRVDGVVVLGGAVETTLTADWGLPALNDAAERMTEAVRLARLYPQARIVFTGGSSMPALSRISESEVARRLWAELGLEGPRVLFEPHSRNTWENALFTREMVHPQPGERWVLVTSAQHMPRSVGIFRQLGWEVLPDPVGFKAGLHPVTWWSSGTLGQRLQDLDLALHEWSGLVAYRLMGRTGALFPAPRPGG</sequence>
<feature type="domain" description="DUF218" evidence="2">
    <location>
        <begin position="76"/>
        <end position="243"/>
    </location>
</feature>
<proteinExistence type="predicted"/>
<name>A0ABV6JPK9_9PROT</name>
<feature type="transmembrane region" description="Helical" evidence="1">
    <location>
        <begin position="38"/>
        <end position="60"/>
    </location>
</feature>
<gene>
    <name evidence="3" type="ORF">ACFFGY_05245</name>
</gene>
<dbReference type="CDD" id="cd06259">
    <property type="entry name" value="YdcF-like"/>
    <property type="match status" value="1"/>
</dbReference>
<dbReference type="InterPro" id="IPR014729">
    <property type="entry name" value="Rossmann-like_a/b/a_fold"/>
</dbReference>
<protein>
    <submittedName>
        <fullName evidence="3">YdcF family protein</fullName>
    </submittedName>
</protein>
<evidence type="ECO:0000313" key="4">
    <source>
        <dbReference type="Proteomes" id="UP001589865"/>
    </source>
</evidence>
<dbReference type="Gene3D" id="3.40.50.620">
    <property type="entry name" value="HUPs"/>
    <property type="match status" value="1"/>
</dbReference>
<organism evidence="3 4">
    <name type="scientific">Roseomonas elaeocarpi</name>
    <dbReference type="NCBI Taxonomy" id="907779"/>
    <lineage>
        <taxon>Bacteria</taxon>
        <taxon>Pseudomonadati</taxon>
        <taxon>Pseudomonadota</taxon>
        <taxon>Alphaproteobacteria</taxon>
        <taxon>Acetobacterales</taxon>
        <taxon>Roseomonadaceae</taxon>
        <taxon>Roseomonas</taxon>
    </lineage>
</organism>
<reference evidence="3 4" key="1">
    <citation type="submission" date="2024-09" db="EMBL/GenBank/DDBJ databases">
        <authorList>
            <person name="Sun Q."/>
            <person name="Mori K."/>
        </authorList>
    </citation>
    <scope>NUCLEOTIDE SEQUENCE [LARGE SCALE GENOMIC DNA]</scope>
    <source>
        <strain evidence="3 4">TBRC 5777</strain>
    </source>
</reference>
<dbReference type="EMBL" id="JBHLUN010000004">
    <property type="protein sequence ID" value="MFC0407644.1"/>
    <property type="molecule type" value="Genomic_DNA"/>
</dbReference>
<evidence type="ECO:0000259" key="2">
    <source>
        <dbReference type="Pfam" id="PF02698"/>
    </source>
</evidence>
<dbReference type="RefSeq" id="WP_377043423.1">
    <property type="nucleotide sequence ID" value="NZ_JBHLUN010000004.1"/>
</dbReference>
<dbReference type="PANTHER" id="PTHR30336:SF4">
    <property type="entry name" value="ENVELOPE BIOGENESIS FACTOR ELYC"/>
    <property type="match status" value="1"/>
</dbReference>
<dbReference type="Proteomes" id="UP001589865">
    <property type="component" value="Unassembled WGS sequence"/>
</dbReference>
<keyword evidence="1" id="KW-0472">Membrane</keyword>
<keyword evidence="1" id="KW-0812">Transmembrane</keyword>
<evidence type="ECO:0000256" key="1">
    <source>
        <dbReference type="SAM" id="Phobius"/>
    </source>
</evidence>
<keyword evidence="1" id="KW-1133">Transmembrane helix</keyword>